<dbReference type="Pfam" id="PF12723">
    <property type="entry name" value="DUF3809"/>
    <property type="match status" value="1"/>
</dbReference>
<name>A0A1G7E4K5_9DEIN</name>
<dbReference type="STRING" id="482827.SAMN04488243_10481"/>
<reference evidence="2" key="1">
    <citation type="submission" date="2016-10" db="EMBL/GenBank/DDBJ databases">
        <authorList>
            <person name="Varghese N."/>
            <person name="Submissions S."/>
        </authorList>
    </citation>
    <scope>NUCLEOTIDE SEQUENCE [LARGE SCALE GENOMIC DNA]</scope>
    <source>
        <strain evidence="2">CGMCC 1.6992</strain>
    </source>
</reference>
<protein>
    <recommendedName>
        <fullName evidence="3">DUF3809 domain-containing protein</fullName>
    </recommendedName>
</protein>
<evidence type="ECO:0008006" key="3">
    <source>
        <dbReference type="Google" id="ProtNLM"/>
    </source>
</evidence>
<keyword evidence="2" id="KW-1185">Reference proteome</keyword>
<dbReference type="Proteomes" id="UP000199446">
    <property type="component" value="Unassembled WGS sequence"/>
</dbReference>
<dbReference type="OrthoDB" id="32651at2"/>
<organism evidence="1 2">
    <name type="scientific">Thermus arciformis</name>
    <dbReference type="NCBI Taxonomy" id="482827"/>
    <lineage>
        <taxon>Bacteria</taxon>
        <taxon>Thermotogati</taxon>
        <taxon>Deinococcota</taxon>
        <taxon>Deinococci</taxon>
        <taxon>Thermales</taxon>
        <taxon>Thermaceae</taxon>
        <taxon>Thermus</taxon>
    </lineage>
</organism>
<proteinExistence type="predicted"/>
<dbReference type="InterPro" id="IPR024219">
    <property type="entry name" value="DUF3809"/>
</dbReference>
<sequence length="123" mass="13531">MRVRLELHLNGHPPQGLPLELAWEEGGVRGLLRQDNPALGELVLPFRSRLEGLKLTPLPLPPPSLRVFGEAKPQGEGFLLSLEVELALPEGRTWGERAFLRLVEAIFALGMERALSQRAGLGV</sequence>
<dbReference type="RefSeq" id="WP_093005623.1">
    <property type="nucleotide sequence ID" value="NZ_FNBC01000004.1"/>
</dbReference>
<dbReference type="Gene3D" id="3.30.530.70">
    <property type="entry name" value="Uncharacterised protein PF12723, DUF3809"/>
    <property type="match status" value="1"/>
</dbReference>
<dbReference type="EMBL" id="FNBC01000004">
    <property type="protein sequence ID" value="SDE58285.1"/>
    <property type="molecule type" value="Genomic_DNA"/>
</dbReference>
<gene>
    <name evidence="1" type="ORF">SAMN04488243_10481</name>
</gene>
<evidence type="ECO:0000313" key="2">
    <source>
        <dbReference type="Proteomes" id="UP000199446"/>
    </source>
</evidence>
<accession>A0A1G7E4K5</accession>
<dbReference type="AlphaFoldDB" id="A0A1G7E4K5"/>
<evidence type="ECO:0000313" key="1">
    <source>
        <dbReference type="EMBL" id="SDE58285.1"/>
    </source>
</evidence>